<dbReference type="InterPro" id="IPR036812">
    <property type="entry name" value="NAD(P)_OxRdtase_dom_sf"/>
</dbReference>
<dbReference type="SUPFAM" id="SSF51430">
    <property type="entry name" value="NAD(P)-linked oxidoreductase"/>
    <property type="match status" value="1"/>
</dbReference>
<dbReference type="InterPro" id="IPR020471">
    <property type="entry name" value="AKR"/>
</dbReference>
<keyword evidence="3" id="KW-1185">Reference proteome</keyword>
<dbReference type="PROSITE" id="PS00798">
    <property type="entry name" value="ALDOKETO_REDUCTASE_1"/>
    <property type="match status" value="1"/>
</dbReference>
<dbReference type="GO" id="GO:0016491">
    <property type="term" value="F:oxidoreductase activity"/>
    <property type="evidence" value="ECO:0007669"/>
    <property type="project" value="InterPro"/>
</dbReference>
<reference evidence="2" key="1">
    <citation type="submission" date="2019-08" db="EMBL/GenBank/DDBJ databases">
        <title>The improved chromosome-level genome for the pearl oyster Pinctada fucata martensii using PacBio sequencing and Hi-C.</title>
        <authorList>
            <person name="Zheng Z."/>
        </authorList>
    </citation>
    <scope>NUCLEOTIDE SEQUENCE</scope>
    <source>
        <strain evidence="2">ZZ-2019</strain>
        <tissue evidence="2">Adductor muscle</tissue>
    </source>
</reference>
<dbReference type="Proteomes" id="UP001186944">
    <property type="component" value="Unassembled WGS sequence"/>
</dbReference>
<feature type="domain" description="NADP-dependent oxidoreductase" evidence="1">
    <location>
        <begin position="31"/>
        <end position="241"/>
    </location>
</feature>
<accession>A0AA88YX67</accession>
<dbReference type="AlphaFoldDB" id="A0AA88YX67"/>
<dbReference type="PANTHER" id="PTHR11732">
    <property type="entry name" value="ALDO/KETO REDUCTASE"/>
    <property type="match status" value="1"/>
</dbReference>
<protein>
    <recommendedName>
        <fullName evidence="1">NADP-dependent oxidoreductase domain-containing protein</fullName>
    </recommendedName>
</protein>
<dbReference type="PRINTS" id="PR00069">
    <property type="entry name" value="ALDKETRDTASE"/>
</dbReference>
<evidence type="ECO:0000313" key="2">
    <source>
        <dbReference type="EMBL" id="KAK3108825.1"/>
    </source>
</evidence>
<dbReference type="InterPro" id="IPR018170">
    <property type="entry name" value="Aldo/ket_reductase_CS"/>
</dbReference>
<dbReference type="EMBL" id="VSWD01000001">
    <property type="protein sequence ID" value="KAK3108825.1"/>
    <property type="molecule type" value="Genomic_DNA"/>
</dbReference>
<evidence type="ECO:0000313" key="3">
    <source>
        <dbReference type="Proteomes" id="UP001186944"/>
    </source>
</evidence>
<sequence>MGVRPGAQEELASPACMQHPSLQFGRTVTSGYFHFGKHRVQSLIKDEDVLKAVTTALDVGYRHIDTAYAYLNEEAVGEALDGYLRTGKVSREDLFIVTKLAGIHMEASRVRRSIEISLRRLKLQYVDLFLIHMPVGFKYISDDIPVPLEDDNQCVILDYSTKLLDIWKEMENLVDAGLARSIGVSNFNSDQVERICNIARIKPVTNQIECHLHFPNAKLAEFCKQRDITISAYSPLSAPGLPREM</sequence>
<gene>
    <name evidence="2" type="ORF">FSP39_016599</name>
</gene>
<dbReference type="Gene3D" id="3.20.20.100">
    <property type="entry name" value="NADP-dependent oxidoreductase domain"/>
    <property type="match status" value="1"/>
</dbReference>
<name>A0AA88YX67_PINIB</name>
<proteinExistence type="predicted"/>
<evidence type="ECO:0000259" key="1">
    <source>
        <dbReference type="Pfam" id="PF00248"/>
    </source>
</evidence>
<organism evidence="2 3">
    <name type="scientific">Pinctada imbricata</name>
    <name type="common">Atlantic pearl-oyster</name>
    <name type="synonym">Pinctada martensii</name>
    <dbReference type="NCBI Taxonomy" id="66713"/>
    <lineage>
        <taxon>Eukaryota</taxon>
        <taxon>Metazoa</taxon>
        <taxon>Spiralia</taxon>
        <taxon>Lophotrochozoa</taxon>
        <taxon>Mollusca</taxon>
        <taxon>Bivalvia</taxon>
        <taxon>Autobranchia</taxon>
        <taxon>Pteriomorphia</taxon>
        <taxon>Pterioida</taxon>
        <taxon>Pterioidea</taxon>
        <taxon>Pteriidae</taxon>
        <taxon>Pinctada</taxon>
    </lineage>
</organism>
<dbReference type="Pfam" id="PF00248">
    <property type="entry name" value="Aldo_ket_red"/>
    <property type="match status" value="1"/>
</dbReference>
<dbReference type="PROSITE" id="PS00062">
    <property type="entry name" value="ALDOKETO_REDUCTASE_2"/>
    <property type="match status" value="1"/>
</dbReference>
<dbReference type="InterPro" id="IPR023210">
    <property type="entry name" value="NADP_OxRdtase_dom"/>
</dbReference>
<comment type="caution">
    <text evidence="2">The sequence shown here is derived from an EMBL/GenBank/DDBJ whole genome shotgun (WGS) entry which is preliminary data.</text>
</comment>